<gene>
    <name evidence="7" type="ORF">SAMN02745157_4073</name>
</gene>
<dbReference type="GO" id="GO:0016887">
    <property type="term" value="F:ATP hydrolysis activity"/>
    <property type="evidence" value="ECO:0007669"/>
    <property type="project" value="InterPro"/>
</dbReference>
<evidence type="ECO:0000313" key="8">
    <source>
        <dbReference type="Proteomes" id="UP000184485"/>
    </source>
</evidence>
<evidence type="ECO:0000256" key="3">
    <source>
        <dbReference type="ARBA" id="ARBA00022448"/>
    </source>
</evidence>
<dbReference type="PANTHER" id="PTHR43776">
    <property type="entry name" value="TRANSPORT ATP-BINDING PROTEIN"/>
    <property type="match status" value="1"/>
</dbReference>
<dbReference type="GO" id="GO:0005886">
    <property type="term" value="C:plasma membrane"/>
    <property type="evidence" value="ECO:0007669"/>
    <property type="project" value="UniProtKB-SubCell"/>
</dbReference>
<proteinExistence type="inferred from homology"/>
<reference evidence="7 8" key="1">
    <citation type="submission" date="2016-11" db="EMBL/GenBank/DDBJ databases">
        <authorList>
            <person name="Jaros S."/>
            <person name="Januszkiewicz K."/>
            <person name="Wedrychowicz H."/>
        </authorList>
    </citation>
    <scope>NUCLEOTIDE SEQUENCE [LARGE SCALE GENOMIC DNA]</scope>
    <source>
        <strain evidence="7 8">DSM 19436</strain>
    </source>
</reference>
<dbReference type="InterPro" id="IPR013563">
    <property type="entry name" value="Oligopep_ABC_C"/>
</dbReference>
<dbReference type="SUPFAM" id="SSF52540">
    <property type="entry name" value="P-loop containing nucleoside triphosphate hydrolases"/>
    <property type="match status" value="1"/>
</dbReference>
<dbReference type="InterPro" id="IPR050319">
    <property type="entry name" value="ABC_transp_ATP-bind"/>
</dbReference>
<dbReference type="InterPro" id="IPR017871">
    <property type="entry name" value="ABC_transporter-like_CS"/>
</dbReference>
<keyword evidence="8" id="KW-1185">Reference proteome</keyword>
<keyword evidence="4" id="KW-0547">Nucleotide-binding</keyword>
<dbReference type="OrthoDB" id="2986442at2"/>
<evidence type="ECO:0000256" key="1">
    <source>
        <dbReference type="ARBA" id="ARBA00004417"/>
    </source>
</evidence>
<dbReference type="InterPro" id="IPR003439">
    <property type="entry name" value="ABC_transporter-like_ATP-bd"/>
</dbReference>
<feature type="domain" description="ABC transporter" evidence="6">
    <location>
        <begin position="4"/>
        <end position="246"/>
    </location>
</feature>
<dbReference type="PANTHER" id="PTHR43776:SF7">
    <property type="entry name" value="D,D-DIPEPTIDE TRANSPORT ATP-BINDING PROTEIN DDPF-RELATED"/>
    <property type="match status" value="1"/>
</dbReference>
<dbReference type="Pfam" id="PF08352">
    <property type="entry name" value="oligo_HPY"/>
    <property type="match status" value="1"/>
</dbReference>
<comment type="similarity">
    <text evidence="2">Belongs to the ABC transporter superfamily.</text>
</comment>
<dbReference type="InterPro" id="IPR027417">
    <property type="entry name" value="P-loop_NTPase"/>
</dbReference>
<dbReference type="Pfam" id="PF00005">
    <property type="entry name" value="ABC_tran"/>
    <property type="match status" value="1"/>
</dbReference>
<evidence type="ECO:0000256" key="4">
    <source>
        <dbReference type="ARBA" id="ARBA00022741"/>
    </source>
</evidence>
<evidence type="ECO:0000313" key="7">
    <source>
        <dbReference type="EMBL" id="SHG34439.1"/>
    </source>
</evidence>
<dbReference type="RefSeq" id="WP_073056521.1">
    <property type="nucleotide sequence ID" value="NZ_FQUP01000004.1"/>
</dbReference>
<dbReference type="EMBL" id="FQUP01000004">
    <property type="protein sequence ID" value="SHG34439.1"/>
    <property type="molecule type" value="Genomic_DNA"/>
</dbReference>
<evidence type="ECO:0000256" key="2">
    <source>
        <dbReference type="ARBA" id="ARBA00005417"/>
    </source>
</evidence>
<organism evidence="7 8">
    <name type="scientific">Kaistia soli DSM 19436</name>
    <dbReference type="NCBI Taxonomy" id="1122133"/>
    <lineage>
        <taxon>Bacteria</taxon>
        <taxon>Pseudomonadati</taxon>
        <taxon>Pseudomonadota</taxon>
        <taxon>Alphaproteobacteria</taxon>
        <taxon>Hyphomicrobiales</taxon>
        <taxon>Kaistiaceae</taxon>
        <taxon>Kaistia</taxon>
    </lineage>
</organism>
<dbReference type="GO" id="GO:0015833">
    <property type="term" value="P:peptide transport"/>
    <property type="evidence" value="ECO:0007669"/>
    <property type="project" value="InterPro"/>
</dbReference>
<accession>A0A1M5J2C0</accession>
<dbReference type="AlphaFoldDB" id="A0A1M5J2C0"/>
<sequence>MSLLSIRDLVVRYRGHSGATVTAVAGCDLDVEEGQIVALVGESGCGKSSLGKAAVGLIRPASGSVTFDGEPVEPLGQRARPAAQRRLQMVFQDPFSSLNPRRRIADLIGDGLRVSEGDGGRRLSVGECLERVGLSAGIADRFPHQFSGGQRQRIAIARALAAQPRCIVADEPISALDASAQASIANLLVSLVDDLKVGLLFISHDLSIVRRIADITTVMYLGRIVETAPSEPLWRAPLHPYSAGLIGAITEPDGRGRMPTDLPGDVPDPALPPPGCRFHPRCPIAIQRCAVEVPERRVLGPGRTAACHRAEPVAAFA</sequence>
<evidence type="ECO:0000259" key="6">
    <source>
        <dbReference type="PROSITE" id="PS50893"/>
    </source>
</evidence>
<dbReference type="SMART" id="SM00382">
    <property type="entry name" value="AAA"/>
    <property type="match status" value="1"/>
</dbReference>
<protein>
    <submittedName>
        <fullName evidence="7">Peptide/nickel transport system ATP-binding protein</fullName>
    </submittedName>
</protein>
<dbReference type="STRING" id="1122133.SAMN02745157_4073"/>
<dbReference type="InterPro" id="IPR003593">
    <property type="entry name" value="AAA+_ATPase"/>
</dbReference>
<keyword evidence="3" id="KW-0813">Transport</keyword>
<name>A0A1M5J2C0_9HYPH</name>
<keyword evidence="5 7" id="KW-0067">ATP-binding</keyword>
<dbReference type="Gene3D" id="3.40.50.300">
    <property type="entry name" value="P-loop containing nucleotide triphosphate hydrolases"/>
    <property type="match status" value="1"/>
</dbReference>
<dbReference type="PROSITE" id="PS50893">
    <property type="entry name" value="ABC_TRANSPORTER_2"/>
    <property type="match status" value="1"/>
</dbReference>
<dbReference type="GO" id="GO:0055085">
    <property type="term" value="P:transmembrane transport"/>
    <property type="evidence" value="ECO:0007669"/>
    <property type="project" value="UniProtKB-ARBA"/>
</dbReference>
<dbReference type="NCBIfam" id="TIGR01727">
    <property type="entry name" value="oligo_HPY"/>
    <property type="match status" value="1"/>
</dbReference>
<evidence type="ECO:0000256" key="5">
    <source>
        <dbReference type="ARBA" id="ARBA00022840"/>
    </source>
</evidence>
<comment type="subcellular location">
    <subcellularLocation>
        <location evidence="1">Cell inner membrane</location>
        <topology evidence="1">Peripheral membrane protein</topology>
    </subcellularLocation>
</comment>
<dbReference type="PROSITE" id="PS00211">
    <property type="entry name" value="ABC_TRANSPORTER_1"/>
    <property type="match status" value="1"/>
</dbReference>
<dbReference type="PROSITE" id="PS51257">
    <property type="entry name" value="PROKAR_LIPOPROTEIN"/>
    <property type="match status" value="1"/>
</dbReference>
<dbReference type="CDD" id="cd03257">
    <property type="entry name" value="ABC_NikE_OppD_transporters"/>
    <property type="match status" value="1"/>
</dbReference>
<dbReference type="Proteomes" id="UP000184485">
    <property type="component" value="Unassembled WGS sequence"/>
</dbReference>
<dbReference type="GO" id="GO:0005524">
    <property type="term" value="F:ATP binding"/>
    <property type="evidence" value="ECO:0007669"/>
    <property type="project" value="UniProtKB-KW"/>
</dbReference>